<gene>
    <name evidence="1" type="ORF">JHL16_03195</name>
</gene>
<reference evidence="1" key="1">
    <citation type="submission" date="2021-01" db="EMBL/GenBank/DDBJ databases">
        <authorList>
            <person name="Sun Q."/>
        </authorList>
    </citation>
    <scope>NUCLEOTIDE SEQUENCE</scope>
    <source>
        <strain evidence="1">YIM B02566</strain>
    </source>
</reference>
<organism evidence="1 2">
    <name type="scientific">Taklimakanibacter albus</name>
    <dbReference type="NCBI Taxonomy" id="2800327"/>
    <lineage>
        <taxon>Bacteria</taxon>
        <taxon>Pseudomonadati</taxon>
        <taxon>Pseudomonadota</taxon>
        <taxon>Alphaproteobacteria</taxon>
        <taxon>Hyphomicrobiales</taxon>
        <taxon>Aestuariivirgaceae</taxon>
        <taxon>Taklimakanibacter</taxon>
    </lineage>
</organism>
<protein>
    <submittedName>
        <fullName evidence="1">Anti-sigma factor</fullName>
    </submittedName>
</protein>
<keyword evidence="2" id="KW-1185">Reference proteome</keyword>
<dbReference type="Proteomes" id="UP000616151">
    <property type="component" value="Unassembled WGS sequence"/>
</dbReference>
<proteinExistence type="predicted"/>
<accession>A0ACC5QY70</accession>
<sequence>MRCDHDRARIALLLDGELPAPERDAVTRQASDCADCRRYQSELLALRGQLRRARATPSPALADRLRLRLDYEAAEMAAGPARPVTPGRRAAQLLDRLEPYWRAYGRQAAAVLAACLLSVAATLWWVGQNAGPGPDQAHDVLAAHVRSLLQDNSVQVASLDTHTVKPWFAGRLDYTPVVKDLAADGFKLEGGRLDYVDGRRVAALVYLRRLHRISLFIWPAEGPETAPQRAKIDGYNLISWRKAGMRFWAISDLDETELGQLPELL</sequence>
<name>A0ACC5QY70_9HYPH</name>
<evidence type="ECO:0000313" key="1">
    <source>
        <dbReference type="EMBL" id="MBK1865346.1"/>
    </source>
</evidence>
<dbReference type="EMBL" id="JAENHL010000004">
    <property type="protein sequence ID" value="MBK1865346.1"/>
    <property type="molecule type" value="Genomic_DNA"/>
</dbReference>
<evidence type="ECO:0000313" key="2">
    <source>
        <dbReference type="Proteomes" id="UP000616151"/>
    </source>
</evidence>
<comment type="caution">
    <text evidence="1">The sequence shown here is derived from an EMBL/GenBank/DDBJ whole genome shotgun (WGS) entry which is preliminary data.</text>
</comment>